<evidence type="ECO:0000313" key="3">
    <source>
        <dbReference type="EMBL" id="KAK4495437.1"/>
    </source>
</evidence>
<evidence type="ECO:0000256" key="1">
    <source>
        <dbReference type="SAM" id="MobiDB-lite"/>
    </source>
</evidence>
<feature type="compositionally biased region" description="Low complexity" evidence="1">
    <location>
        <begin position="118"/>
        <end position="157"/>
    </location>
</feature>
<dbReference type="Proteomes" id="UP001305779">
    <property type="component" value="Unassembled WGS sequence"/>
</dbReference>
<dbReference type="EMBL" id="JAXOVC010000012">
    <property type="protein sequence ID" value="KAK4495437.1"/>
    <property type="molecule type" value="Genomic_DNA"/>
</dbReference>
<accession>A0ABR0E200</accession>
<comment type="caution">
    <text evidence="3">The sequence shown here is derived from an EMBL/GenBank/DDBJ whole genome shotgun (WGS) entry which is preliminary data.</text>
</comment>
<feature type="region of interest" description="Disordered" evidence="1">
    <location>
        <begin position="111"/>
        <end position="217"/>
    </location>
</feature>
<feature type="signal peptide" evidence="2">
    <location>
        <begin position="1"/>
        <end position="18"/>
    </location>
</feature>
<name>A0ABR0E200_ZASCE</name>
<reference evidence="3 4" key="1">
    <citation type="journal article" date="2023" name="G3 (Bethesda)">
        <title>A chromosome-level genome assembly of Zasmidium syzygii isolated from banana leaves.</title>
        <authorList>
            <person name="van Westerhoven A.C."/>
            <person name="Mehrabi R."/>
            <person name="Talebi R."/>
            <person name="Steentjes M.B.F."/>
            <person name="Corcolon B."/>
            <person name="Chong P.A."/>
            <person name="Kema G.H.J."/>
            <person name="Seidl M.F."/>
        </authorList>
    </citation>
    <scope>NUCLEOTIDE SEQUENCE [LARGE SCALE GENOMIC DNA]</scope>
    <source>
        <strain evidence="3 4">P124</strain>
    </source>
</reference>
<organism evidence="3 4">
    <name type="scientific">Zasmidium cellare</name>
    <name type="common">Wine cellar mold</name>
    <name type="synonym">Racodium cellare</name>
    <dbReference type="NCBI Taxonomy" id="395010"/>
    <lineage>
        <taxon>Eukaryota</taxon>
        <taxon>Fungi</taxon>
        <taxon>Dikarya</taxon>
        <taxon>Ascomycota</taxon>
        <taxon>Pezizomycotina</taxon>
        <taxon>Dothideomycetes</taxon>
        <taxon>Dothideomycetidae</taxon>
        <taxon>Mycosphaerellales</taxon>
        <taxon>Mycosphaerellaceae</taxon>
        <taxon>Zasmidium</taxon>
    </lineage>
</organism>
<keyword evidence="2" id="KW-0732">Signal</keyword>
<keyword evidence="4" id="KW-1185">Reference proteome</keyword>
<evidence type="ECO:0000313" key="4">
    <source>
        <dbReference type="Proteomes" id="UP001305779"/>
    </source>
</evidence>
<evidence type="ECO:0000256" key="2">
    <source>
        <dbReference type="SAM" id="SignalP"/>
    </source>
</evidence>
<sequence>MVGTKILTLGAFATLVCARVAPQSNEDFKRILLVRQDNDNDNNDDDDNNPISQSNAACNAAIDATRANANYCSDANIINQLNACLATFSGDDDEDWEETYDDVLEGIGRACGQTARPGNTLTVSTSTGTSATSGSSSTSTGDTTRTTLTPTTTLTTGGPTGTGIIGNNDDDDDDGNNASFTPTTSVTTTISSPTATSTGSQSNNDDDSDDGNNNGSTNAGSMISAGAGAAAFAVIVALGM</sequence>
<feature type="compositionally biased region" description="Low complexity" evidence="1">
    <location>
        <begin position="176"/>
        <end position="203"/>
    </location>
</feature>
<gene>
    <name evidence="3" type="ORF">PRZ48_013768</name>
</gene>
<protein>
    <submittedName>
        <fullName evidence="3">Uncharacterized protein</fullName>
    </submittedName>
</protein>
<proteinExistence type="predicted"/>
<feature type="chain" id="PRO_5046538766" evidence="2">
    <location>
        <begin position="19"/>
        <end position="240"/>
    </location>
</feature>